<protein>
    <submittedName>
        <fullName evidence="2">Uncharacterized protein</fullName>
    </submittedName>
</protein>
<evidence type="ECO:0000256" key="1">
    <source>
        <dbReference type="SAM" id="MobiDB-lite"/>
    </source>
</evidence>
<feature type="region of interest" description="Disordered" evidence="1">
    <location>
        <begin position="136"/>
        <end position="190"/>
    </location>
</feature>
<evidence type="ECO:0000313" key="3">
    <source>
        <dbReference type="Proteomes" id="UP000326396"/>
    </source>
</evidence>
<gene>
    <name evidence="2" type="ORF">E3N88_31985</name>
</gene>
<reference evidence="2 3" key="1">
    <citation type="submission" date="2019-05" db="EMBL/GenBank/DDBJ databases">
        <title>Mikania micrantha, genome provides insights into the molecular mechanism of rapid growth.</title>
        <authorList>
            <person name="Liu B."/>
        </authorList>
    </citation>
    <scope>NUCLEOTIDE SEQUENCE [LARGE SCALE GENOMIC DNA]</scope>
    <source>
        <strain evidence="2">NLD-2019</strain>
        <tissue evidence="2">Leaf</tissue>
    </source>
</reference>
<dbReference type="Proteomes" id="UP000326396">
    <property type="component" value="Linkage Group LG6"/>
</dbReference>
<name>A0A5N6M7R2_9ASTR</name>
<feature type="compositionally biased region" description="Basic and acidic residues" evidence="1">
    <location>
        <begin position="151"/>
        <end position="169"/>
    </location>
</feature>
<dbReference type="AlphaFoldDB" id="A0A5N6M7R2"/>
<proteinExistence type="predicted"/>
<sequence length="190" mass="21138">MPLIAQNLTHKIKYGKIETLTGFNHMLLGIWLSSCSPTPYHSSQFSQFAILNDFRIDDSFSAYGLLIILILWMDAHENLRPPSNVAENNDGSHGLNRHDGSKSSWGLSTSIHAVHGVGFVAKKAISNRLTESLWHSRSRSSSASVPSDSSHIYDTKQENHSQESADHHTLQSSLNVADQQTPNDIDQFEN</sequence>
<dbReference type="EMBL" id="SZYD01000016">
    <property type="protein sequence ID" value="KAD3336466.1"/>
    <property type="molecule type" value="Genomic_DNA"/>
</dbReference>
<feature type="compositionally biased region" description="Low complexity" evidence="1">
    <location>
        <begin position="136"/>
        <end position="150"/>
    </location>
</feature>
<feature type="compositionally biased region" description="Polar residues" evidence="1">
    <location>
        <begin position="170"/>
        <end position="190"/>
    </location>
</feature>
<comment type="caution">
    <text evidence="2">The sequence shown here is derived from an EMBL/GenBank/DDBJ whole genome shotgun (WGS) entry which is preliminary data.</text>
</comment>
<accession>A0A5N6M7R2</accession>
<evidence type="ECO:0000313" key="2">
    <source>
        <dbReference type="EMBL" id="KAD3336466.1"/>
    </source>
</evidence>
<keyword evidence="3" id="KW-1185">Reference proteome</keyword>
<organism evidence="2 3">
    <name type="scientific">Mikania micrantha</name>
    <name type="common">bitter vine</name>
    <dbReference type="NCBI Taxonomy" id="192012"/>
    <lineage>
        <taxon>Eukaryota</taxon>
        <taxon>Viridiplantae</taxon>
        <taxon>Streptophyta</taxon>
        <taxon>Embryophyta</taxon>
        <taxon>Tracheophyta</taxon>
        <taxon>Spermatophyta</taxon>
        <taxon>Magnoliopsida</taxon>
        <taxon>eudicotyledons</taxon>
        <taxon>Gunneridae</taxon>
        <taxon>Pentapetalae</taxon>
        <taxon>asterids</taxon>
        <taxon>campanulids</taxon>
        <taxon>Asterales</taxon>
        <taxon>Asteraceae</taxon>
        <taxon>Asteroideae</taxon>
        <taxon>Heliantheae alliance</taxon>
        <taxon>Eupatorieae</taxon>
        <taxon>Mikania</taxon>
    </lineage>
</organism>